<protein>
    <submittedName>
        <fullName evidence="2">Uncharacterized protein</fullName>
    </submittedName>
</protein>
<dbReference type="EMBL" id="JAJITD010000008">
    <property type="protein sequence ID" value="MCC8394540.1"/>
    <property type="molecule type" value="Genomic_DNA"/>
</dbReference>
<proteinExistence type="predicted"/>
<organism evidence="2 3">
    <name type="scientific">Paraburkholderia sejongensis</name>
    <dbReference type="NCBI Taxonomy" id="2886946"/>
    <lineage>
        <taxon>Bacteria</taxon>
        <taxon>Pseudomonadati</taxon>
        <taxon>Pseudomonadota</taxon>
        <taxon>Betaproteobacteria</taxon>
        <taxon>Burkholderiales</taxon>
        <taxon>Burkholderiaceae</taxon>
        <taxon>Paraburkholderia</taxon>
    </lineage>
</organism>
<accession>A0ABS8JXC1</accession>
<feature type="region of interest" description="Disordered" evidence="1">
    <location>
        <begin position="20"/>
        <end position="45"/>
    </location>
</feature>
<evidence type="ECO:0000313" key="2">
    <source>
        <dbReference type="EMBL" id="MCC8394540.1"/>
    </source>
</evidence>
<keyword evidence="3" id="KW-1185">Reference proteome</keyword>
<name>A0ABS8JXC1_9BURK</name>
<gene>
    <name evidence="2" type="ORF">LJ656_18265</name>
</gene>
<evidence type="ECO:0000313" key="3">
    <source>
        <dbReference type="Proteomes" id="UP001431019"/>
    </source>
</evidence>
<comment type="caution">
    <text evidence="2">The sequence shown here is derived from an EMBL/GenBank/DDBJ whole genome shotgun (WGS) entry which is preliminary data.</text>
</comment>
<dbReference type="RefSeq" id="WP_230510775.1">
    <property type="nucleotide sequence ID" value="NZ_JAJITD010000008.1"/>
</dbReference>
<evidence type="ECO:0000256" key="1">
    <source>
        <dbReference type="SAM" id="MobiDB-lite"/>
    </source>
</evidence>
<sequence>MFDPAFMHKEAFYGRVWANAQTKPDRTRGEQASEIGGLAKRKKMT</sequence>
<reference evidence="2 3" key="1">
    <citation type="submission" date="2021-11" db="EMBL/GenBank/DDBJ databases">
        <authorList>
            <person name="Oh E.-T."/>
            <person name="Kim S.-B."/>
        </authorList>
    </citation>
    <scope>NUCLEOTIDE SEQUENCE [LARGE SCALE GENOMIC DNA]</scope>
    <source>
        <strain evidence="2 3">MMS20-SJTR3</strain>
    </source>
</reference>
<dbReference type="Proteomes" id="UP001431019">
    <property type="component" value="Unassembled WGS sequence"/>
</dbReference>